<evidence type="ECO:0000256" key="1">
    <source>
        <dbReference type="SAM" id="Coils"/>
    </source>
</evidence>
<dbReference type="InterPro" id="IPR059095">
    <property type="entry name" value="Znf_C2H2_17_2nd"/>
</dbReference>
<feature type="compositionally biased region" description="Polar residues" evidence="2">
    <location>
        <begin position="33"/>
        <end position="44"/>
    </location>
</feature>
<dbReference type="InterPro" id="IPR051061">
    <property type="entry name" value="Zinc_finger_trans_reg"/>
</dbReference>
<organism evidence="4 5">
    <name type="scientific">Coniochaeta pulveracea</name>
    <dbReference type="NCBI Taxonomy" id="177199"/>
    <lineage>
        <taxon>Eukaryota</taxon>
        <taxon>Fungi</taxon>
        <taxon>Dikarya</taxon>
        <taxon>Ascomycota</taxon>
        <taxon>Pezizomycotina</taxon>
        <taxon>Sordariomycetes</taxon>
        <taxon>Sordariomycetidae</taxon>
        <taxon>Coniochaetales</taxon>
        <taxon>Coniochaetaceae</taxon>
        <taxon>Coniochaeta</taxon>
    </lineage>
</organism>
<dbReference type="InterPro" id="IPR013087">
    <property type="entry name" value="Znf_C2H2_type"/>
</dbReference>
<dbReference type="Gene3D" id="3.30.160.60">
    <property type="entry name" value="Classic Zinc Finger"/>
    <property type="match status" value="2"/>
</dbReference>
<dbReference type="GO" id="GO:0005634">
    <property type="term" value="C:nucleus"/>
    <property type="evidence" value="ECO:0007669"/>
    <property type="project" value="TreeGrafter"/>
</dbReference>
<keyword evidence="5" id="KW-1185">Reference proteome</keyword>
<dbReference type="SMART" id="SM00355">
    <property type="entry name" value="ZnF_C2H2"/>
    <property type="match status" value="3"/>
</dbReference>
<evidence type="ECO:0000259" key="3">
    <source>
        <dbReference type="SMART" id="SM00355"/>
    </source>
</evidence>
<feature type="region of interest" description="Disordered" evidence="2">
    <location>
        <begin position="246"/>
        <end position="286"/>
    </location>
</feature>
<dbReference type="InterPro" id="IPR059009">
    <property type="entry name" value="Znf_C2H2_17_1st"/>
</dbReference>
<dbReference type="PANTHER" id="PTHR46179:SF24">
    <property type="entry name" value="C2H2-TYPE DOMAIN-CONTAINING PROTEIN"/>
    <property type="match status" value="1"/>
</dbReference>
<name>A0A420Y921_9PEZI</name>
<dbReference type="PANTHER" id="PTHR46179">
    <property type="entry name" value="ZINC FINGER PROTEIN"/>
    <property type="match status" value="1"/>
</dbReference>
<sequence>MSDGGHTMGDNNHNMAFEPRDFIHDDDHYPTGLSGTPTTSDPTRFGDSSDTAVGELAPVATYNEPTSVEYTAGADATINLANPATVAAEQNSPSTVSDLVSAQMNSAQMAATQLDPIASMQMTSRQLAKTIPKPDRPITKNADGSKFICTFNGCNDKIREWTRKCEWSKHMDKHDRPYKCQNPGCEKLPGFTYSGGLLRHEREVHKKHGGPKKKYFCKHTNCKRHTGSGFSRLENLNEHLRRVHTEGVASPENGADLDDDDDVLSDGAMMGNKRKHSGADDGDVDPRETVKRLRHVTRENGELRGQIVELNRQIELQTIQIANMMETITGLQQSINTLEQIAGAAAAQIQMQQHQQASKDTLM</sequence>
<feature type="region of interest" description="Disordered" evidence="2">
    <location>
        <begin position="1"/>
        <end position="44"/>
    </location>
</feature>
<dbReference type="Pfam" id="PF26176">
    <property type="entry name" value="zf_C2H2_17_2"/>
    <property type="match status" value="1"/>
</dbReference>
<feature type="domain" description="C2H2-type" evidence="3">
    <location>
        <begin position="147"/>
        <end position="174"/>
    </location>
</feature>
<accession>A0A420Y921</accession>
<dbReference type="OrthoDB" id="5305647at2759"/>
<dbReference type="AlphaFoldDB" id="A0A420Y921"/>
<keyword evidence="1" id="KW-0175">Coiled coil</keyword>
<evidence type="ECO:0000313" key="5">
    <source>
        <dbReference type="Proteomes" id="UP000275385"/>
    </source>
</evidence>
<dbReference type="EMBL" id="QVQW01000031">
    <property type="protein sequence ID" value="RKU44375.1"/>
    <property type="molecule type" value="Genomic_DNA"/>
</dbReference>
<feature type="domain" description="C2H2-type" evidence="3">
    <location>
        <begin position="215"/>
        <end position="244"/>
    </location>
</feature>
<dbReference type="STRING" id="177199.A0A420Y921"/>
<reference evidence="4 5" key="1">
    <citation type="submission" date="2018-08" db="EMBL/GenBank/DDBJ databases">
        <title>Draft genome of the lignicolous fungus Coniochaeta pulveracea.</title>
        <authorList>
            <person name="Borstlap C.J."/>
            <person name="De Witt R.N."/>
            <person name="Botha A."/>
            <person name="Volschenk H."/>
        </authorList>
    </citation>
    <scope>NUCLEOTIDE SEQUENCE [LARGE SCALE GENOMIC DNA]</scope>
    <source>
        <strain evidence="4 5">CAB683</strain>
    </source>
</reference>
<proteinExistence type="predicted"/>
<feature type="coiled-coil region" evidence="1">
    <location>
        <begin position="293"/>
        <end position="327"/>
    </location>
</feature>
<feature type="domain" description="C2H2-type" evidence="3">
    <location>
        <begin position="178"/>
        <end position="205"/>
    </location>
</feature>
<dbReference type="GO" id="GO:0006357">
    <property type="term" value="P:regulation of transcription by RNA polymerase II"/>
    <property type="evidence" value="ECO:0007669"/>
    <property type="project" value="TreeGrafter"/>
</dbReference>
<protein>
    <recommendedName>
        <fullName evidence="3">C2H2-type domain-containing protein</fullName>
    </recommendedName>
</protein>
<feature type="compositionally biased region" description="Acidic residues" evidence="2">
    <location>
        <begin position="255"/>
        <end position="264"/>
    </location>
</feature>
<evidence type="ECO:0000256" key="2">
    <source>
        <dbReference type="SAM" id="MobiDB-lite"/>
    </source>
</evidence>
<gene>
    <name evidence="4" type="ORF">DL546_003003</name>
</gene>
<comment type="caution">
    <text evidence="4">The sequence shown here is derived from an EMBL/GenBank/DDBJ whole genome shotgun (WGS) entry which is preliminary data.</text>
</comment>
<dbReference type="Pfam" id="PF26177">
    <property type="entry name" value="zf_C2H2_17_1st"/>
    <property type="match status" value="1"/>
</dbReference>
<evidence type="ECO:0000313" key="4">
    <source>
        <dbReference type="EMBL" id="RKU44375.1"/>
    </source>
</evidence>
<dbReference type="Proteomes" id="UP000275385">
    <property type="component" value="Unassembled WGS sequence"/>
</dbReference>
<feature type="compositionally biased region" description="Basic and acidic residues" evidence="2">
    <location>
        <begin position="18"/>
        <end position="29"/>
    </location>
</feature>